<dbReference type="GeneID" id="14919185"/>
<dbReference type="OMA" id="GYRLANW"/>
<dbReference type="GO" id="GO:0046872">
    <property type="term" value="F:metal ion binding"/>
    <property type="evidence" value="ECO:0007669"/>
    <property type="project" value="UniProtKB-KW"/>
</dbReference>
<dbReference type="RefSeq" id="XP_004340451.1">
    <property type="nucleotide sequence ID" value="XM_004340403.1"/>
</dbReference>
<evidence type="ECO:0000256" key="8">
    <source>
        <dbReference type="SAM" id="SignalP"/>
    </source>
</evidence>
<dbReference type="GO" id="GO:0006308">
    <property type="term" value="P:DNA catabolic process"/>
    <property type="evidence" value="ECO:0007669"/>
    <property type="project" value="InterPro"/>
</dbReference>
<keyword evidence="5" id="KW-0378">Hydrolase</keyword>
<evidence type="ECO:0000313" key="10">
    <source>
        <dbReference type="Proteomes" id="UP000011083"/>
    </source>
</evidence>
<evidence type="ECO:0000256" key="3">
    <source>
        <dbReference type="ARBA" id="ARBA00022723"/>
    </source>
</evidence>
<dbReference type="EMBL" id="KB007956">
    <property type="protein sequence ID" value="ELR18423.1"/>
    <property type="molecule type" value="Genomic_DNA"/>
</dbReference>
<dbReference type="AlphaFoldDB" id="L8H0X4"/>
<dbReference type="OrthoDB" id="441446at2759"/>
<evidence type="ECO:0000256" key="6">
    <source>
        <dbReference type="ARBA" id="ARBA00023157"/>
    </source>
</evidence>
<sequence>MSRTKSASRTVLLLFFVVLVGCVAHVHGWGSLGHRTVAQLAYDRLTPQAKAVVDRYLDGSSLASAAVYPDAYRSNGGAWSSSLHYVNFPRDATHYLPTYCGNPAQCVVAAVANYTRRVNQEGLKGPMCGFTKGQMPCPLSFLTHFLGDIHQPLHCGYSDDKGGNNVKVTFFGKSTNLHSLWDSVMLERFEPNQKLLVQYLEEKIADSPAKVKQWLSAMDPAGWAEANFQIVRHDAYRFQDPQARAVEITEEYYAHNAPIILDQLAAAGVRLAYLLNSAFA</sequence>
<keyword evidence="6" id="KW-1015">Disulfide bond</keyword>
<evidence type="ECO:0000256" key="1">
    <source>
        <dbReference type="ARBA" id="ARBA00009547"/>
    </source>
</evidence>
<dbReference type="SUPFAM" id="SSF48537">
    <property type="entry name" value="Phospholipase C/P1 nuclease"/>
    <property type="match status" value="1"/>
</dbReference>
<dbReference type="PROSITE" id="PS51257">
    <property type="entry name" value="PROKAR_LIPOPROTEIN"/>
    <property type="match status" value="1"/>
</dbReference>
<evidence type="ECO:0000256" key="5">
    <source>
        <dbReference type="ARBA" id="ARBA00022801"/>
    </source>
</evidence>
<dbReference type="Gene3D" id="1.10.575.10">
    <property type="entry name" value="P1 Nuclease"/>
    <property type="match status" value="1"/>
</dbReference>
<evidence type="ECO:0000313" key="9">
    <source>
        <dbReference type="EMBL" id="ELR18423.1"/>
    </source>
</evidence>
<feature type="signal peptide" evidence="8">
    <location>
        <begin position="1"/>
        <end position="28"/>
    </location>
</feature>
<dbReference type="SMR" id="L8H0X4"/>
<keyword evidence="3" id="KW-0479">Metal-binding</keyword>
<dbReference type="VEuPathDB" id="AmoebaDB:ACA1_138450"/>
<protein>
    <submittedName>
        <fullName evidence="9">S1/P1 Nuclease</fullName>
    </submittedName>
</protein>
<evidence type="ECO:0000256" key="4">
    <source>
        <dbReference type="ARBA" id="ARBA00022759"/>
    </source>
</evidence>
<dbReference type="InterPro" id="IPR003154">
    <property type="entry name" value="S1/P1nuclease"/>
</dbReference>
<accession>L8H0X4</accession>
<dbReference type="Proteomes" id="UP000011083">
    <property type="component" value="Unassembled WGS sequence"/>
</dbReference>
<organism evidence="9 10">
    <name type="scientific">Acanthamoeba castellanii (strain ATCC 30010 / Neff)</name>
    <dbReference type="NCBI Taxonomy" id="1257118"/>
    <lineage>
        <taxon>Eukaryota</taxon>
        <taxon>Amoebozoa</taxon>
        <taxon>Discosea</taxon>
        <taxon>Longamoebia</taxon>
        <taxon>Centramoebida</taxon>
        <taxon>Acanthamoebidae</taxon>
        <taxon>Acanthamoeba</taxon>
    </lineage>
</organism>
<keyword evidence="10" id="KW-1185">Reference proteome</keyword>
<dbReference type="PANTHER" id="PTHR33146">
    <property type="entry name" value="ENDONUCLEASE 4"/>
    <property type="match status" value="1"/>
</dbReference>
<dbReference type="GO" id="GO:0003676">
    <property type="term" value="F:nucleic acid binding"/>
    <property type="evidence" value="ECO:0007669"/>
    <property type="project" value="InterPro"/>
</dbReference>
<feature type="chain" id="PRO_5003990027" evidence="8">
    <location>
        <begin position="29"/>
        <end position="280"/>
    </location>
</feature>
<evidence type="ECO:0000256" key="2">
    <source>
        <dbReference type="ARBA" id="ARBA00022722"/>
    </source>
</evidence>
<keyword evidence="2" id="KW-0540">Nuclease</keyword>
<evidence type="ECO:0000256" key="7">
    <source>
        <dbReference type="ARBA" id="ARBA00023180"/>
    </source>
</evidence>
<comment type="similarity">
    <text evidence="1">Belongs to the nuclease type I family.</text>
</comment>
<dbReference type="InterPro" id="IPR008947">
    <property type="entry name" value="PLipase_C/P1_nuclease_dom_sf"/>
</dbReference>
<gene>
    <name evidence="9" type="ORF">ACA1_138450</name>
</gene>
<keyword evidence="7" id="KW-0325">Glycoprotein</keyword>
<dbReference type="PANTHER" id="PTHR33146:SF26">
    <property type="entry name" value="ENDONUCLEASE 4"/>
    <property type="match status" value="1"/>
</dbReference>
<dbReference type="STRING" id="1257118.L8H0X4"/>
<dbReference type="GO" id="GO:0004519">
    <property type="term" value="F:endonuclease activity"/>
    <property type="evidence" value="ECO:0007669"/>
    <property type="project" value="UniProtKB-KW"/>
</dbReference>
<name>L8H0X4_ACACF</name>
<keyword evidence="8" id="KW-0732">Signal</keyword>
<keyword evidence="4" id="KW-0255">Endonuclease</keyword>
<dbReference type="KEGG" id="acan:ACA1_138450"/>
<proteinExistence type="inferred from homology"/>
<dbReference type="Pfam" id="PF02265">
    <property type="entry name" value="S1-P1_nuclease"/>
    <property type="match status" value="1"/>
</dbReference>
<reference evidence="9 10" key="1">
    <citation type="journal article" date="2013" name="Genome Biol.">
        <title>Genome of Acanthamoeba castellanii highlights extensive lateral gene transfer and early evolution of tyrosine kinase signaling.</title>
        <authorList>
            <person name="Clarke M."/>
            <person name="Lohan A.J."/>
            <person name="Liu B."/>
            <person name="Lagkouvardos I."/>
            <person name="Roy S."/>
            <person name="Zafar N."/>
            <person name="Bertelli C."/>
            <person name="Schilde C."/>
            <person name="Kianianmomeni A."/>
            <person name="Burglin T.R."/>
            <person name="Frech C."/>
            <person name="Turcotte B."/>
            <person name="Kopec K.O."/>
            <person name="Synnott J.M."/>
            <person name="Choo C."/>
            <person name="Paponov I."/>
            <person name="Finkler A."/>
            <person name="Soon Heng Tan C."/>
            <person name="Hutchins A.P."/>
            <person name="Weinmeier T."/>
            <person name="Rattei T."/>
            <person name="Chu J.S."/>
            <person name="Gimenez G."/>
            <person name="Irimia M."/>
            <person name="Rigden D.J."/>
            <person name="Fitzpatrick D.A."/>
            <person name="Lorenzo-Morales J."/>
            <person name="Bateman A."/>
            <person name="Chiu C.H."/>
            <person name="Tang P."/>
            <person name="Hegemann P."/>
            <person name="Fromm H."/>
            <person name="Raoult D."/>
            <person name="Greub G."/>
            <person name="Miranda-Saavedra D."/>
            <person name="Chen N."/>
            <person name="Nash P."/>
            <person name="Ginger M.L."/>
            <person name="Horn M."/>
            <person name="Schaap P."/>
            <person name="Caler L."/>
            <person name="Loftus B."/>
        </authorList>
    </citation>
    <scope>NUCLEOTIDE SEQUENCE [LARGE SCALE GENOMIC DNA]</scope>
    <source>
        <strain evidence="9 10">Neff</strain>
    </source>
</reference>
<dbReference type="GO" id="GO:0016788">
    <property type="term" value="F:hydrolase activity, acting on ester bonds"/>
    <property type="evidence" value="ECO:0007669"/>
    <property type="project" value="InterPro"/>
</dbReference>
<dbReference type="CDD" id="cd11010">
    <property type="entry name" value="S1-P1_nuclease"/>
    <property type="match status" value="1"/>
</dbReference>